<gene>
    <name evidence="2" type="ORF">rCG_57258</name>
</gene>
<organism evidence="2 3">
    <name type="scientific">Rattus norvegicus</name>
    <name type="common">Rat</name>
    <dbReference type="NCBI Taxonomy" id="10116"/>
    <lineage>
        <taxon>Eukaryota</taxon>
        <taxon>Metazoa</taxon>
        <taxon>Chordata</taxon>
        <taxon>Craniata</taxon>
        <taxon>Vertebrata</taxon>
        <taxon>Euteleostomi</taxon>
        <taxon>Mammalia</taxon>
        <taxon>Eutheria</taxon>
        <taxon>Euarchontoglires</taxon>
        <taxon>Glires</taxon>
        <taxon>Rodentia</taxon>
        <taxon>Myomorpha</taxon>
        <taxon>Muroidea</taxon>
        <taxon>Muridae</taxon>
        <taxon>Murinae</taxon>
        <taxon>Rattus</taxon>
    </lineage>
</organism>
<feature type="compositionally biased region" description="Polar residues" evidence="1">
    <location>
        <begin position="31"/>
        <end position="42"/>
    </location>
</feature>
<accession>A6KT13</accession>
<name>A6KT13_RAT</name>
<dbReference type="Proteomes" id="UP000234681">
    <property type="component" value="Chromosome 14"/>
</dbReference>
<proteinExistence type="predicted"/>
<evidence type="ECO:0000313" key="2">
    <source>
        <dbReference type="EMBL" id="EDL84504.1"/>
    </source>
</evidence>
<feature type="compositionally biased region" description="Basic residues" evidence="1">
    <location>
        <begin position="44"/>
        <end position="57"/>
    </location>
</feature>
<protein>
    <submittedName>
        <fullName evidence="2">RCG57258</fullName>
    </submittedName>
</protein>
<evidence type="ECO:0000313" key="3">
    <source>
        <dbReference type="Proteomes" id="UP000234681"/>
    </source>
</evidence>
<feature type="compositionally biased region" description="Polar residues" evidence="1">
    <location>
        <begin position="1"/>
        <end position="15"/>
    </location>
</feature>
<reference evidence="3" key="1">
    <citation type="submission" date="2005-09" db="EMBL/GenBank/DDBJ databases">
        <authorList>
            <person name="Mural R.J."/>
            <person name="Li P.W."/>
            <person name="Adams M.D."/>
            <person name="Amanatides P.G."/>
            <person name="Baden-Tillson H."/>
            <person name="Barnstead M."/>
            <person name="Chin S.H."/>
            <person name="Dew I."/>
            <person name="Evans C.A."/>
            <person name="Ferriera S."/>
            <person name="Flanigan M."/>
            <person name="Fosler C."/>
            <person name="Glodek A."/>
            <person name="Gu Z."/>
            <person name="Holt R.A."/>
            <person name="Jennings D."/>
            <person name="Kraft C.L."/>
            <person name="Lu F."/>
            <person name="Nguyen T."/>
            <person name="Nusskern D.R."/>
            <person name="Pfannkoch C.M."/>
            <person name="Sitter C."/>
            <person name="Sutton G.G."/>
            <person name="Venter J.C."/>
            <person name="Wang Z."/>
            <person name="Woodage T."/>
            <person name="Zheng X.H."/>
            <person name="Zhong F."/>
        </authorList>
    </citation>
    <scope>NUCLEOTIDE SEQUENCE [LARGE SCALE GENOMIC DNA]</scope>
    <source>
        <strain>BN</strain>
        <strain evidence="3">Sprague-Dawley</strain>
    </source>
</reference>
<feature type="region of interest" description="Disordered" evidence="1">
    <location>
        <begin position="1"/>
        <end position="73"/>
    </location>
</feature>
<evidence type="ECO:0000256" key="1">
    <source>
        <dbReference type="SAM" id="MobiDB-lite"/>
    </source>
</evidence>
<dbReference type="EMBL" id="CH474114">
    <property type="protein sequence ID" value="EDL84504.1"/>
    <property type="molecule type" value="Genomic_DNA"/>
</dbReference>
<sequence>MPFSMLTNSWSTNGGSQRGLPRMPTPPSPTGIGSLQRSTTSCLLRRHRMMTRGRRGLSPRPAPRIPTTSQMTP</sequence>
<dbReference type="AlphaFoldDB" id="A6KT13"/>